<comment type="caution">
    <text evidence="1">The sequence shown here is derived from an EMBL/GenBank/DDBJ whole genome shotgun (WGS) entry which is preliminary data.</text>
</comment>
<evidence type="ECO:0000313" key="1">
    <source>
        <dbReference type="EMBL" id="GFY74017.1"/>
    </source>
</evidence>
<dbReference type="AlphaFoldDB" id="A0A8X7CRN2"/>
<name>A0A8X7CRN2_9ARAC</name>
<accession>A0A8X7CRN2</accession>
<evidence type="ECO:0000313" key="2">
    <source>
        <dbReference type="Proteomes" id="UP000886998"/>
    </source>
</evidence>
<reference evidence="1" key="1">
    <citation type="submission" date="2020-08" db="EMBL/GenBank/DDBJ databases">
        <title>Multicomponent nature underlies the extraordinary mechanical properties of spider dragline silk.</title>
        <authorList>
            <person name="Kono N."/>
            <person name="Nakamura H."/>
            <person name="Mori M."/>
            <person name="Yoshida Y."/>
            <person name="Ohtoshi R."/>
            <person name="Malay A.D."/>
            <person name="Moran D.A.P."/>
            <person name="Tomita M."/>
            <person name="Numata K."/>
            <person name="Arakawa K."/>
        </authorList>
    </citation>
    <scope>NUCLEOTIDE SEQUENCE</scope>
</reference>
<keyword evidence="2" id="KW-1185">Reference proteome</keyword>
<proteinExistence type="predicted"/>
<sequence>MSQEAGWDFPIGGTGTKIEAKVTFLKEAGEERKRNRFLHFHEQGFSSSSLSTSRQGLPKSYLNEPYYLSEVPLAPTHGCTRLREHRDNLKVGYLLFVDLSTVVMPKYNKQSQLSKSLKEDLRSQDILV</sequence>
<gene>
    <name evidence="1" type="ORF">TNIN_106071</name>
</gene>
<dbReference type="EMBL" id="BMAV01020509">
    <property type="protein sequence ID" value="GFY74017.1"/>
    <property type="molecule type" value="Genomic_DNA"/>
</dbReference>
<dbReference type="Proteomes" id="UP000886998">
    <property type="component" value="Unassembled WGS sequence"/>
</dbReference>
<protein>
    <submittedName>
        <fullName evidence="1">Uncharacterized protein</fullName>
    </submittedName>
</protein>
<organism evidence="1 2">
    <name type="scientific">Trichonephila inaurata madagascariensis</name>
    <dbReference type="NCBI Taxonomy" id="2747483"/>
    <lineage>
        <taxon>Eukaryota</taxon>
        <taxon>Metazoa</taxon>
        <taxon>Ecdysozoa</taxon>
        <taxon>Arthropoda</taxon>
        <taxon>Chelicerata</taxon>
        <taxon>Arachnida</taxon>
        <taxon>Araneae</taxon>
        <taxon>Araneomorphae</taxon>
        <taxon>Entelegynae</taxon>
        <taxon>Araneoidea</taxon>
        <taxon>Nephilidae</taxon>
        <taxon>Trichonephila</taxon>
        <taxon>Trichonephila inaurata</taxon>
    </lineage>
</organism>